<feature type="transmembrane region" description="Helical" evidence="6">
    <location>
        <begin position="21"/>
        <end position="42"/>
    </location>
</feature>
<evidence type="ECO:0000313" key="8">
    <source>
        <dbReference type="Proteomes" id="UP000007635"/>
    </source>
</evidence>
<reference evidence="7" key="3">
    <citation type="submission" date="2025-09" db="UniProtKB">
        <authorList>
            <consortium name="Ensembl"/>
        </authorList>
    </citation>
    <scope>IDENTIFICATION</scope>
</reference>
<dbReference type="PANTHER" id="PTHR14198:SF23">
    <property type="entry name" value="SI:CH211-137I24.10"/>
    <property type="match status" value="1"/>
</dbReference>
<dbReference type="AlphaFoldDB" id="A0AAQ4Q7Y2"/>
<evidence type="ECO:0000313" key="7">
    <source>
        <dbReference type="Ensembl" id="ENSGACP00000047130.1"/>
    </source>
</evidence>
<evidence type="ECO:0000256" key="2">
    <source>
        <dbReference type="ARBA" id="ARBA00006193"/>
    </source>
</evidence>
<dbReference type="InterPro" id="IPR008661">
    <property type="entry name" value="L6_membrane"/>
</dbReference>
<evidence type="ECO:0000256" key="6">
    <source>
        <dbReference type="SAM" id="Phobius"/>
    </source>
</evidence>
<name>A0AAQ4Q7Y2_GASAC</name>
<evidence type="ECO:0000256" key="3">
    <source>
        <dbReference type="ARBA" id="ARBA00022692"/>
    </source>
</evidence>
<dbReference type="PANTHER" id="PTHR14198">
    <property type="entry name" value="TRANSMEMBRANE 4 L6 FAMILY MEMBER 1-RELATED"/>
    <property type="match status" value="1"/>
</dbReference>
<dbReference type="GeneTree" id="ENSGT01030000234590"/>
<keyword evidence="5 6" id="KW-0472">Membrane</keyword>
<comment type="similarity">
    <text evidence="2">Belongs to the L6 tetraspanin family.</text>
</comment>
<feature type="transmembrane region" description="Helical" evidence="6">
    <location>
        <begin position="62"/>
        <end position="81"/>
    </location>
</feature>
<dbReference type="GO" id="GO:0016020">
    <property type="term" value="C:membrane"/>
    <property type="evidence" value="ECO:0007669"/>
    <property type="project" value="UniProtKB-SubCell"/>
</dbReference>
<dbReference type="Proteomes" id="UP000007635">
    <property type="component" value="Chromosome VII"/>
</dbReference>
<dbReference type="Pfam" id="PF05805">
    <property type="entry name" value="L6_membrane"/>
    <property type="match status" value="1"/>
</dbReference>
<evidence type="ECO:0000256" key="1">
    <source>
        <dbReference type="ARBA" id="ARBA00004141"/>
    </source>
</evidence>
<accession>A0AAQ4Q7Y2</accession>
<proteinExistence type="inferred from homology"/>
<organism evidence="7 8">
    <name type="scientific">Gasterosteus aculeatus aculeatus</name>
    <name type="common">three-spined stickleback</name>
    <dbReference type="NCBI Taxonomy" id="481459"/>
    <lineage>
        <taxon>Eukaryota</taxon>
        <taxon>Metazoa</taxon>
        <taxon>Chordata</taxon>
        <taxon>Craniata</taxon>
        <taxon>Vertebrata</taxon>
        <taxon>Euteleostomi</taxon>
        <taxon>Actinopterygii</taxon>
        <taxon>Neopterygii</taxon>
        <taxon>Teleostei</taxon>
        <taxon>Neoteleostei</taxon>
        <taxon>Acanthomorphata</taxon>
        <taxon>Eupercaria</taxon>
        <taxon>Perciformes</taxon>
        <taxon>Cottioidei</taxon>
        <taxon>Gasterosteales</taxon>
        <taxon>Gasterosteidae</taxon>
        <taxon>Gasterosteus</taxon>
    </lineage>
</organism>
<comment type="subcellular location">
    <subcellularLocation>
        <location evidence="1">Membrane</location>
        <topology evidence="1">Multi-pass membrane protein</topology>
    </subcellularLocation>
</comment>
<feature type="transmembrane region" description="Helical" evidence="6">
    <location>
        <begin position="165"/>
        <end position="183"/>
    </location>
</feature>
<reference evidence="7" key="2">
    <citation type="submission" date="2025-08" db="UniProtKB">
        <authorList>
            <consortium name="Ensembl"/>
        </authorList>
    </citation>
    <scope>IDENTIFICATION</scope>
</reference>
<reference evidence="7 8" key="1">
    <citation type="journal article" date="2021" name="G3 (Bethesda)">
        <title>Improved contiguity of the threespine stickleback genome using long-read sequencing.</title>
        <authorList>
            <person name="Nath S."/>
            <person name="Shaw D.E."/>
            <person name="White M.A."/>
        </authorList>
    </citation>
    <scope>NUCLEOTIDE SEQUENCE [LARGE SCALE GENOMIC DNA]</scope>
    <source>
        <strain evidence="7 8">Lake Benthic</strain>
    </source>
</reference>
<protein>
    <submittedName>
        <fullName evidence="7">Uncharacterized protein</fullName>
    </submittedName>
</protein>
<keyword evidence="8" id="KW-1185">Reference proteome</keyword>
<keyword evidence="3 6" id="KW-0812">Transmembrane</keyword>
<feature type="transmembrane region" description="Helical" evidence="6">
    <location>
        <begin position="93"/>
        <end position="120"/>
    </location>
</feature>
<keyword evidence="4 6" id="KW-1133">Transmembrane helix</keyword>
<evidence type="ECO:0000256" key="5">
    <source>
        <dbReference type="ARBA" id="ARBA00023136"/>
    </source>
</evidence>
<dbReference type="Ensembl" id="ENSGACT00000037627.1">
    <property type="protein sequence ID" value="ENSGACP00000047130.1"/>
    <property type="gene ID" value="ENSGACG00000033134.1"/>
</dbReference>
<sequence length="203" mass="21878">MNTQLYSSFHSDTMCSGSCSRCIGVSLYPLVLISIICNIVLFFPGWDVKYVKEGHITPEVQYLGGLLGGGFMMLIPAIYLHSTAENGCCGIRFGMFLSILLAAAGVVGGLYSFAVALVGLHNGPFCMSTGTWQTPFKDSKFNYLTDSTIWDKCSEPKNVVEFNTGLFFTLMITSCLQVLLCAIQMINGLVGCLCGACNNKAGP</sequence>
<evidence type="ECO:0000256" key="4">
    <source>
        <dbReference type="ARBA" id="ARBA00022989"/>
    </source>
</evidence>